<sequence length="393" mass="43358">MSALHLAHQGHEAVPEAEHLSMLEKVKHAIAHINEPVDTLPADYESRTAQQKMDYLWNKVEEHPYTAANLPTASESVLDSAKVLLPPFIVKAFLHVSDTMPKDRPKILHGYGSVAKIDFDVYPKPHFSGVFRSGAKGFIRLSILRLDYTKVLPGCGLKFLIDGQPSQNILLMHGVDGQGTDRNLFRHTISNLFPDPTDITGKLANAAFSAALPLLPGHADDLNRPEKGNNLGLYEQASVNAFGHREDQVVAPWKIVLHPQPDVQANQDAHGDGDFRLALAAIPEGTVLYEVVAHRTPDDVAGEPLGRIVTRSKFVSSKFGDELYFRHARHHHRTTPFNLYVAHLTLLNFSRSPLLLIAGYQAAYPGWRIRSATCELLKTLVNSGTACVHGIIS</sequence>
<proteinExistence type="predicted"/>
<dbReference type="AlphaFoldDB" id="A0A1W0WXJ5"/>
<name>A0A1W0WXJ5_HYPEX</name>
<keyword evidence="2" id="KW-1185">Reference proteome</keyword>
<evidence type="ECO:0000313" key="2">
    <source>
        <dbReference type="Proteomes" id="UP000192578"/>
    </source>
</evidence>
<gene>
    <name evidence="1" type="ORF">BV898_06185</name>
</gene>
<dbReference type="EMBL" id="MTYJ01000035">
    <property type="protein sequence ID" value="OQV19917.1"/>
    <property type="molecule type" value="Genomic_DNA"/>
</dbReference>
<evidence type="ECO:0000313" key="1">
    <source>
        <dbReference type="EMBL" id="OQV19917.1"/>
    </source>
</evidence>
<organism evidence="1 2">
    <name type="scientific">Hypsibius exemplaris</name>
    <name type="common">Freshwater tardigrade</name>
    <dbReference type="NCBI Taxonomy" id="2072580"/>
    <lineage>
        <taxon>Eukaryota</taxon>
        <taxon>Metazoa</taxon>
        <taxon>Ecdysozoa</taxon>
        <taxon>Tardigrada</taxon>
        <taxon>Eutardigrada</taxon>
        <taxon>Parachela</taxon>
        <taxon>Hypsibioidea</taxon>
        <taxon>Hypsibiidae</taxon>
        <taxon>Hypsibius</taxon>
    </lineage>
</organism>
<accession>A0A1W0WXJ5</accession>
<protein>
    <submittedName>
        <fullName evidence="1">Uncharacterized protein</fullName>
    </submittedName>
</protein>
<reference evidence="2" key="1">
    <citation type="submission" date="2017-01" db="EMBL/GenBank/DDBJ databases">
        <title>Comparative genomics of anhydrobiosis in the tardigrade Hypsibius dujardini.</title>
        <authorList>
            <person name="Yoshida Y."/>
            <person name="Koutsovoulos G."/>
            <person name="Laetsch D."/>
            <person name="Stevens L."/>
            <person name="Kumar S."/>
            <person name="Horikawa D."/>
            <person name="Ishino K."/>
            <person name="Komine S."/>
            <person name="Tomita M."/>
            <person name="Blaxter M."/>
            <person name="Arakawa K."/>
        </authorList>
    </citation>
    <scope>NUCLEOTIDE SEQUENCE [LARGE SCALE GENOMIC DNA]</scope>
    <source>
        <strain evidence="2">Z151</strain>
    </source>
</reference>
<dbReference type="Proteomes" id="UP000192578">
    <property type="component" value="Unassembled WGS sequence"/>
</dbReference>
<dbReference type="OrthoDB" id="2094222at2759"/>
<comment type="caution">
    <text evidence="1">The sequence shown here is derived from an EMBL/GenBank/DDBJ whole genome shotgun (WGS) entry which is preliminary data.</text>
</comment>